<keyword evidence="10" id="KW-0969">Cilium</keyword>
<protein>
    <recommendedName>
        <fullName evidence="5">Transmembrane protein 138</fullName>
    </recommendedName>
</protein>
<keyword evidence="13" id="KW-0966">Cell projection</keyword>
<evidence type="ECO:0000256" key="12">
    <source>
        <dbReference type="ARBA" id="ARBA00023180"/>
    </source>
</evidence>
<keyword evidence="11 14" id="KW-0472">Membrane</keyword>
<reference evidence="17" key="1">
    <citation type="submission" date="2017-02" db="UniProtKB">
        <authorList>
            <consortium name="WormBaseParasite"/>
        </authorList>
    </citation>
    <scope>IDENTIFICATION</scope>
</reference>
<dbReference type="InterPro" id="IPR024133">
    <property type="entry name" value="TM_138"/>
</dbReference>
<keyword evidence="16" id="KW-1185">Reference proteome</keyword>
<feature type="transmembrane region" description="Helical" evidence="14">
    <location>
        <begin position="40"/>
        <end position="61"/>
    </location>
</feature>
<evidence type="ECO:0000256" key="11">
    <source>
        <dbReference type="ARBA" id="ARBA00023136"/>
    </source>
</evidence>
<feature type="transmembrane region" description="Helical" evidence="14">
    <location>
        <begin position="12"/>
        <end position="34"/>
    </location>
</feature>
<comment type="similarity">
    <text evidence="4">Belongs to the TMEM138 family.</text>
</comment>
<evidence type="ECO:0000256" key="6">
    <source>
        <dbReference type="ARBA" id="ARBA00022554"/>
    </source>
</evidence>
<dbReference type="PANTHER" id="PTHR13306">
    <property type="entry name" value="TRANSMEMBRANE PROTEIN 138"/>
    <property type="match status" value="1"/>
</dbReference>
<comment type="subcellular location">
    <subcellularLocation>
        <location evidence="3">Cell projection</location>
        <location evidence="3">Cilium</location>
    </subcellularLocation>
    <subcellularLocation>
        <location evidence="2">Vacuole membrane</location>
        <topology evidence="2">Multi-pass membrane protein</topology>
    </subcellularLocation>
</comment>
<name>A0A0N4UZ02_ENTVE</name>
<dbReference type="GO" id="GO:0005929">
    <property type="term" value="C:cilium"/>
    <property type="evidence" value="ECO:0007669"/>
    <property type="project" value="UniProtKB-SubCell"/>
</dbReference>
<accession>A0A0N4UZ02</accession>
<dbReference type="WBParaSite" id="EVEC_0000283101-mRNA-1">
    <property type="protein sequence ID" value="EVEC_0000283101-mRNA-1"/>
    <property type="gene ID" value="EVEC_0000283101"/>
</dbReference>
<keyword evidence="6" id="KW-0926">Vacuole</keyword>
<keyword evidence="9 14" id="KW-1133">Transmembrane helix</keyword>
<evidence type="ECO:0000256" key="10">
    <source>
        <dbReference type="ARBA" id="ARBA00023069"/>
    </source>
</evidence>
<reference evidence="15 16" key="2">
    <citation type="submission" date="2018-10" db="EMBL/GenBank/DDBJ databases">
        <authorList>
            <consortium name="Pathogen Informatics"/>
        </authorList>
    </citation>
    <scope>NUCLEOTIDE SEQUENCE [LARGE SCALE GENOMIC DNA]</scope>
</reference>
<dbReference type="Proteomes" id="UP000274131">
    <property type="component" value="Unassembled WGS sequence"/>
</dbReference>
<gene>
    <name evidence="15" type="ORF">EVEC_LOCUS2539</name>
</gene>
<evidence type="ECO:0000256" key="4">
    <source>
        <dbReference type="ARBA" id="ARBA00010572"/>
    </source>
</evidence>
<proteinExistence type="inferred from homology"/>
<evidence type="ECO:0000256" key="9">
    <source>
        <dbReference type="ARBA" id="ARBA00022989"/>
    </source>
</evidence>
<sequence>MIILIKKFLHTLIISVAYLFITIALHCLTLQQYWHTPQKNWSTAVYVLYIIQRTGSVFYYFSYKRTALLLSDSKYHTDSEWIRTQVRNKM</sequence>
<evidence type="ECO:0000256" key="3">
    <source>
        <dbReference type="ARBA" id="ARBA00004138"/>
    </source>
</evidence>
<dbReference type="EMBL" id="UXUI01007399">
    <property type="protein sequence ID" value="VDD87396.1"/>
    <property type="molecule type" value="Genomic_DNA"/>
</dbReference>
<evidence type="ECO:0000256" key="8">
    <source>
        <dbReference type="ARBA" id="ARBA00022794"/>
    </source>
</evidence>
<keyword evidence="8" id="KW-0970">Cilium biogenesis/degradation</keyword>
<dbReference type="GO" id="GO:0030030">
    <property type="term" value="P:cell projection organization"/>
    <property type="evidence" value="ECO:0007669"/>
    <property type="project" value="UniProtKB-KW"/>
</dbReference>
<evidence type="ECO:0000256" key="5">
    <source>
        <dbReference type="ARBA" id="ARBA00014515"/>
    </source>
</evidence>
<dbReference type="GO" id="GO:0005774">
    <property type="term" value="C:vacuolar membrane"/>
    <property type="evidence" value="ECO:0007669"/>
    <property type="project" value="UniProtKB-SubCell"/>
</dbReference>
<organism evidence="17">
    <name type="scientific">Enterobius vermicularis</name>
    <name type="common">Human pinworm</name>
    <dbReference type="NCBI Taxonomy" id="51028"/>
    <lineage>
        <taxon>Eukaryota</taxon>
        <taxon>Metazoa</taxon>
        <taxon>Ecdysozoa</taxon>
        <taxon>Nematoda</taxon>
        <taxon>Chromadorea</taxon>
        <taxon>Rhabditida</taxon>
        <taxon>Spirurina</taxon>
        <taxon>Oxyuridomorpha</taxon>
        <taxon>Oxyuroidea</taxon>
        <taxon>Oxyuridae</taxon>
        <taxon>Enterobius</taxon>
    </lineage>
</organism>
<evidence type="ECO:0000256" key="13">
    <source>
        <dbReference type="ARBA" id="ARBA00023273"/>
    </source>
</evidence>
<keyword evidence="7 14" id="KW-0812">Transmembrane</keyword>
<evidence type="ECO:0000313" key="15">
    <source>
        <dbReference type="EMBL" id="VDD87396.1"/>
    </source>
</evidence>
<dbReference type="Pfam" id="PF14935">
    <property type="entry name" value="TMEM138"/>
    <property type="match status" value="1"/>
</dbReference>
<keyword evidence="12" id="KW-0325">Glycoprotein</keyword>
<evidence type="ECO:0000256" key="14">
    <source>
        <dbReference type="SAM" id="Phobius"/>
    </source>
</evidence>
<evidence type="ECO:0000313" key="17">
    <source>
        <dbReference type="WBParaSite" id="EVEC_0000283101-mRNA-1"/>
    </source>
</evidence>
<dbReference type="AlphaFoldDB" id="A0A0N4UZ02"/>
<evidence type="ECO:0000256" key="7">
    <source>
        <dbReference type="ARBA" id="ARBA00022692"/>
    </source>
</evidence>
<evidence type="ECO:0000256" key="2">
    <source>
        <dbReference type="ARBA" id="ARBA00004128"/>
    </source>
</evidence>
<dbReference type="OrthoDB" id="189688at2759"/>
<evidence type="ECO:0000313" key="16">
    <source>
        <dbReference type="Proteomes" id="UP000274131"/>
    </source>
</evidence>
<dbReference type="PANTHER" id="PTHR13306:SF6">
    <property type="entry name" value="TRANSMEMBRANE PROTEIN 138"/>
    <property type="match status" value="1"/>
</dbReference>
<evidence type="ECO:0000256" key="1">
    <source>
        <dbReference type="ARBA" id="ARBA00003709"/>
    </source>
</evidence>
<comment type="function">
    <text evidence="1">Required for ciliogenesis.</text>
</comment>